<organism evidence="3 4">
    <name type="scientific">Trifolium medium</name>
    <dbReference type="NCBI Taxonomy" id="97028"/>
    <lineage>
        <taxon>Eukaryota</taxon>
        <taxon>Viridiplantae</taxon>
        <taxon>Streptophyta</taxon>
        <taxon>Embryophyta</taxon>
        <taxon>Tracheophyta</taxon>
        <taxon>Spermatophyta</taxon>
        <taxon>Magnoliopsida</taxon>
        <taxon>eudicotyledons</taxon>
        <taxon>Gunneridae</taxon>
        <taxon>Pentapetalae</taxon>
        <taxon>rosids</taxon>
        <taxon>fabids</taxon>
        <taxon>Fabales</taxon>
        <taxon>Fabaceae</taxon>
        <taxon>Papilionoideae</taxon>
        <taxon>50 kb inversion clade</taxon>
        <taxon>NPAAA clade</taxon>
        <taxon>Hologalegina</taxon>
        <taxon>IRL clade</taxon>
        <taxon>Trifolieae</taxon>
        <taxon>Trifolium</taxon>
    </lineage>
</organism>
<evidence type="ECO:0000313" key="3">
    <source>
        <dbReference type="EMBL" id="MCH96870.1"/>
    </source>
</evidence>
<dbReference type="PROSITE" id="PS51686">
    <property type="entry name" value="SAM_MT_RSMB_NOP"/>
    <property type="match status" value="1"/>
</dbReference>
<gene>
    <name evidence="3" type="ORF">A2U01_0017861</name>
</gene>
<dbReference type="GO" id="GO:0032259">
    <property type="term" value="P:methylation"/>
    <property type="evidence" value="ECO:0007669"/>
    <property type="project" value="UniProtKB-KW"/>
</dbReference>
<dbReference type="AlphaFoldDB" id="A0A392NAL6"/>
<comment type="similarity">
    <text evidence="1">Belongs to the class I-like SAM-binding methyltransferase superfamily. RsmB/NOP family.</text>
</comment>
<sequence length="70" mass="7575">MEGNGKIGNEQFNILQVKAILLDPSCSGSGTAASRLDHLLPSKVAGQDIDMERLNKLATFQRKALQHALN</sequence>
<feature type="binding site" evidence="1">
    <location>
        <position position="23"/>
    </location>
    <ligand>
        <name>S-adenosyl-L-methionine</name>
        <dbReference type="ChEBI" id="CHEBI:59789"/>
    </ligand>
</feature>
<evidence type="ECO:0000259" key="2">
    <source>
        <dbReference type="PROSITE" id="PS51686"/>
    </source>
</evidence>
<feature type="domain" description="SAM-dependent MTase RsmB/NOP-type" evidence="2">
    <location>
        <begin position="1"/>
        <end position="70"/>
    </location>
</feature>
<protein>
    <submittedName>
        <fullName evidence="3">Putative methyltransferase NSUN5-like</fullName>
    </submittedName>
</protein>
<dbReference type="InterPro" id="IPR001678">
    <property type="entry name" value="MeTrfase_RsmB-F_NOP2_dom"/>
</dbReference>
<keyword evidence="1" id="KW-0694">RNA-binding</keyword>
<evidence type="ECO:0000256" key="1">
    <source>
        <dbReference type="PROSITE-ProRule" id="PRU01023"/>
    </source>
</evidence>
<keyword evidence="4" id="KW-1185">Reference proteome</keyword>
<dbReference type="Proteomes" id="UP000265520">
    <property type="component" value="Unassembled WGS sequence"/>
</dbReference>
<feature type="non-terminal residue" evidence="3">
    <location>
        <position position="70"/>
    </location>
</feature>
<keyword evidence="1 3" id="KW-0489">Methyltransferase</keyword>
<name>A0A392NAL6_9FABA</name>
<comment type="caution">
    <text evidence="3">The sequence shown here is derived from an EMBL/GenBank/DDBJ whole genome shotgun (WGS) entry which is preliminary data.</text>
</comment>
<keyword evidence="1" id="KW-0949">S-adenosyl-L-methionine</keyword>
<dbReference type="GO" id="GO:0003723">
    <property type="term" value="F:RNA binding"/>
    <property type="evidence" value="ECO:0007669"/>
    <property type="project" value="UniProtKB-UniRule"/>
</dbReference>
<comment type="caution">
    <text evidence="1">Lacks conserved residue(s) required for the propagation of feature annotation.</text>
</comment>
<accession>A0A392NAL6</accession>
<evidence type="ECO:0000313" key="4">
    <source>
        <dbReference type="Proteomes" id="UP000265520"/>
    </source>
</evidence>
<dbReference type="EMBL" id="LXQA010033492">
    <property type="protein sequence ID" value="MCH96870.1"/>
    <property type="molecule type" value="Genomic_DNA"/>
</dbReference>
<dbReference type="InterPro" id="IPR029063">
    <property type="entry name" value="SAM-dependent_MTases_sf"/>
</dbReference>
<dbReference type="Gene3D" id="3.40.50.150">
    <property type="entry name" value="Vaccinia Virus protein VP39"/>
    <property type="match status" value="1"/>
</dbReference>
<proteinExistence type="inferred from homology"/>
<keyword evidence="1 3" id="KW-0808">Transferase</keyword>
<reference evidence="3 4" key="1">
    <citation type="journal article" date="2018" name="Front. Plant Sci.">
        <title>Red Clover (Trifolium pratense) and Zigzag Clover (T. medium) - A Picture of Genomic Similarities and Differences.</title>
        <authorList>
            <person name="Dluhosova J."/>
            <person name="Istvanek J."/>
            <person name="Nedelnik J."/>
            <person name="Repkova J."/>
        </authorList>
    </citation>
    <scope>NUCLEOTIDE SEQUENCE [LARGE SCALE GENOMIC DNA]</scope>
    <source>
        <strain evidence="4">cv. 10/8</strain>
        <tissue evidence="3">Leaf</tissue>
    </source>
</reference>
<dbReference type="GO" id="GO:0008168">
    <property type="term" value="F:methyltransferase activity"/>
    <property type="evidence" value="ECO:0007669"/>
    <property type="project" value="UniProtKB-KW"/>
</dbReference>